<organism evidence="1 2">
    <name type="scientific">Dyella jiangningensis</name>
    <dbReference type="NCBI Taxonomy" id="1379159"/>
    <lineage>
        <taxon>Bacteria</taxon>
        <taxon>Pseudomonadati</taxon>
        <taxon>Pseudomonadota</taxon>
        <taxon>Gammaproteobacteria</taxon>
        <taxon>Lysobacterales</taxon>
        <taxon>Rhodanobacteraceae</taxon>
        <taxon>Dyella</taxon>
    </lineage>
</organism>
<comment type="caution">
    <text evidence="1">The sequence shown here is derived from an EMBL/GenBank/DDBJ whole genome shotgun (WGS) entry which is preliminary data.</text>
</comment>
<dbReference type="AlphaFoldDB" id="A0A328NYQ6"/>
<reference evidence="1 2" key="1">
    <citation type="journal article" date="2018" name="Genet. Mol. Biol.">
        <title>The genome sequence of Dyella jiangningensis FCAV SCS01 from a lignocellulose-decomposing microbial consortium metagenome reveals potential for biotechnological applications.</title>
        <authorList>
            <person name="Desiderato J.G."/>
            <person name="Alvarenga D.O."/>
            <person name="Constancio M.T.L."/>
            <person name="Alves L.M.C."/>
            <person name="Varani A.M."/>
        </authorList>
    </citation>
    <scope>NUCLEOTIDE SEQUENCE [LARGE SCALE GENOMIC DNA]</scope>
    <source>
        <strain evidence="1 2">FCAV SCS01</strain>
    </source>
</reference>
<dbReference type="Proteomes" id="UP000248926">
    <property type="component" value="Unassembled WGS sequence"/>
</dbReference>
<accession>A0A328NYQ6</accession>
<evidence type="ECO:0000313" key="1">
    <source>
        <dbReference type="EMBL" id="RAO74431.1"/>
    </source>
</evidence>
<keyword evidence="2" id="KW-1185">Reference proteome</keyword>
<dbReference type="EMBL" id="NFZS01000007">
    <property type="protein sequence ID" value="RAO74431.1"/>
    <property type="molecule type" value="Genomic_DNA"/>
</dbReference>
<sequence>MRFHPEFHGSREWVSDALTLPDGTRIDGIELRVYPPENPKVRLISIVVNRLPCISPASLISRYELAGLTPPGPAPAPPAAGYPVSNGPITYHEGRYRRMPWGLFAVGFDEYSPREGLPTCMTGVTLRMIDANEDQLWH</sequence>
<evidence type="ECO:0000313" key="2">
    <source>
        <dbReference type="Proteomes" id="UP000248926"/>
    </source>
</evidence>
<proteinExistence type="predicted"/>
<protein>
    <submittedName>
        <fullName evidence="1">Uncharacterized protein</fullName>
    </submittedName>
</protein>
<name>A0A328NYQ6_9GAMM</name>
<gene>
    <name evidence="1" type="ORF">CA260_20335</name>
</gene>